<dbReference type="PANTHER" id="PTHR43780:SF2">
    <property type="entry name" value="1-AMINOCYCLOPROPANE-1-CARBOXYLATE DEAMINASE-RELATED"/>
    <property type="match status" value="1"/>
</dbReference>
<reference evidence="4" key="1">
    <citation type="submission" date="2016-10" db="EMBL/GenBank/DDBJ databases">
        <authorList>
            <person name="de Groot N.N."/>
        </authorList>
    </citation>
    <scope>NUCLEOTIDE SEQUENCE</scope>
</reference>
<keyword evidence="3" id="KW-0663">Pyridoxal phosphate</keyword>
<evidence type="ECO:0000313" key="4">
    <source>
        <dbReference type="EMBL" id="SFV68793.1"/>
    </source>
</evidence>
<evidence type="ECO:0000256" key="1">
    <source>
        <dbReference type="ARBA" id="ARBA00001933"/>
    </source>
</evidence>
<proteinExistence type="inferred from homology"/>
<name>A0A1W1CST6_9ZZZZ</name>
<dbReference type="SUPFAM" id="SSF53686">
    <property type="entry name" value="Tryptophan synthase beta subunit-like PLP-dependent enzymes"/>
    <property type="match status" value="1"/>
</dbReference>
<dbReference type="EMBL" id="FPHI01000042">
    <property type="protein sequence ID" value="SFV68793.1"/>
    <property type="molecule type" value="Genomic_DNA"/>
</dbReference>
<dbReference type="InterPro" id="IPR036052">
    <property type="entry name" value="TrpB-like_PALP_sf"/>
</dbReference>
<accession>A0A1W1CST6</accession>
<gene>
    <name evidence="4" type="ORF">MNB_SV-3-249</name>
</gene>
<dbReference type="PANTHER" id="PTHR43780">
    <property type="entry name" value="1-AMINOCYCLOPROPANE-1-CARBOXYLATE DEAMINASE-RELATED"/>
    <property type="match status" value="1"/>
</dbReference>
<dbReference type="AlphaFoldDB" id="A0A1W1CST6"/>
<sequence length="296" mass="34049">MYLNSPVEKISFEGHPFYLKRDDLLHSDFSGNKARKLHYFLENDFPDISKIVSYGSAQSNAMYSLSVLAQIRGWEFEYYVDHIAEYLKENPHGNYKAALDNGMQISVGRDAHTPTKNILFIEEGGRQKEAEYGIKILAQEIIDWQKENKLDELNIFLPSGTGTTALYLQKTFVGMGATRPTVYTCPCVGDSAYLKKQFFELEEDEKYHPTILSLDKKHHFGKLYRENYKIWLKLQQQTGVVFDLLYDPLGWRTLTAHPEVLSKPILYIHQGGVLGNESMLPRYERKYKGIEGSGDL</sequence>
<protein>
    <submittedName>
        <fullName evidence="4">Pyridoxal phosphate-dependent deaminase, putative</fullName>
    </submittedName>
</protein>
<dbReference type="Gene3D" id="3.40.50.1100">
    <property type="match status" value="2"/>
</dbReference>
<evidence type="ECO:0000256" key="3">
    <source>
        <dbReference type="ARBA" id="ARBA00022898"/>
    </source>
</evidence>
<dbReference type="InterPro" id="IPR027278">
    <property type="entry name" value="ACCD_DCysDesulf"/>
</dbReference>
<evidence type="ECO:0000256" key="2">
    <source>
        <dbReference type="ARBA" id="ARBA00008639"/>
    </source>
</evidence>
<comment type="similarity">
    <text evidence="2">Belongs to the ACC deaminase/D-cysteine desulfhydrase family.</text>
</comment>
<comment type="cofactor">
    <cofactor evidence="1">
        <name>pyridoxal 5'-phosphate</name>
        <dbReference type="ChEBI" id="CHEBI:597326"/>
    </cofactor>
</comment>
<dbReference type="PIRSF" id="PIRSF006278">
    <property type="entry name" value="ACCD_DCysDesulf"/>
    <property type="match status" value="1"/>
</dbReference>
<dbReference type="GO" id="GO:0019148">
    <property type="term" value="F:D-cysteine desulfhydrase activity"/>
    <property type="evidence" value="ECO:0007669"/>
    <property type="project" value="TreeGrafter"/>
</dbReference>
<organism evidence="4">
    <name type="scientific">hydrothermal vent metagenome</name>
    <dbReference type="NCBI Taxonomy" id="652676"/>
    <lineage>
        <taxon>unclassified sequences</taxon>
        <taxon>metagenomes</taxon>
        <taxon>ecological metagenomes</taxon>
    </lineage>
</organism>